<gene>
    <name evidence="1" type="ORF">RE474_00100</name>
</gene>
<evidence type="ECO:0000313" key="1">
    <source>
        <dbReference type="EMBL" id="WMW25155.1"/>
    </source>
</evidence>
<accession>A0AA51UKN3</accession>
<sequence length="76" mass="8022">MSVIKKLVTKGSVIGARTGSSADNCIDSGTGTVPSSFVKSTFNAEAVPTVTSNMTTKANTQVKIMFVFFLIISLQF</sequence>
<organism evidence="1 2">
    <name type="scientific">Methanolobus sediminis</name>
    <dbReference type="NCBI Taxonomy" id="3072978"/>
    <lineage>
        <taxon>Archaea</taxon>
        <taxon>Methanobacteriati</taxon>
        <taxon>Methanobacteriota</taxon>
        <taxon>Stenosarchaea group</taxon>
        <taxon>Methanomicrobia</taxon>
        <taxon>Methanosarcinales</taxon>
        <taxon>Methanosarcinaceae</taxon>
        <taxon>Methanolobus</taxon>
    </lineage>
</organism>
<reference evidence="1 2" key="1">
    <citation type="submission" date="2023-08" db="EMBL/GenBank/DDBJ databases">
        <title>Methanolobus mangrovi sp. nov. and Methanolobus sediminis sp. nov, two novel methylotrophic methanogens isolated from mangrove sediments in China.</title>
        <authorList>
            <person name="Zhou J."/>
        </authorList>
    </citation>
    <scope>NUCLEOTIDE SEQUENCE [LARGE SCALE GENOMIC DNA]</scope>
    <source>
        <strain evidence="1 2">FTZ6</strain>
    </source>
</reference>
<evidence type="ECO:0000313" key="2">
    <source>
        <dbReference type="Proteomes" id="UP001182908"/>
    </source>
</evidence>
<dbReference type="KEGG" id="mseb:RE474_00100"/>
<dbReference type="AlphaFoldDB" id="A0AA51UKN3"/>
<dbReference type="EMBL" id="CP133592">
    <property type="protein sequence ID" value="WMW25155.1"/>
    <property type="molecule type" value="Genomic_DNA"/>
</dbReference>
<keyword evidence="2" id="KW-1185">Reference proteome</keyword>
<name>A0AA51UKN3_9EURY</name>
<dbReference type="RefSeq" id="WP_309310962.1">
    <property type="nucleotide sequence ID" value="NZ_CP133592.1"/>
</dbReference>
<dbReference type="GeneID" id="84231071"/>
<proteinExistence type="predicted"/>
<dbReference type="Proteomes" id="UP001182908">
    <property type="component" value="Chromosome"/>
</dbReference>
<protein>
    <submittedName>
        <fullName evidence="1">Uncharacterized protein</fullName>
    </submittedName>
</protein>